<name>A0A0F9EEK7_9ZZZZ</name>
<dbReference type="AlphaFoldDB" id="A0A0F9EEK7"/>
<reference evidence="1" key="1">
    <citation type="journal article" date="2015" name="Nature">
        <title>Complex archaea that bridge the gap between prokaryotes and eukaryotes.</title>
        <authorList>
            <person name="Spang A."/>
            <person name="Saw J.H."/>
            <person name="Jorgensen S.L."/>
            <person name="Zaremba-Niedzwiedzka K."/>
            <person name="Martijn J."/>
            <person name="Lind A.E."/>
            <person name="van Eijk R."/>
            <person name="Schleper C."/>
            <person name="Guy L."/>
            <person name="Ettema T.J."/>
        </authorList>
    </citation>
    <scope>NUCLEOTIDE SEQUENCE</scope>
</reference>
<protein>
    <submittedName>
        <fullName evidence="1">Uncharacterized protein</fullName>
    </submittedName>
</protein>
<gene>
    <name evidence="1" type="ORF">LCGC14_2084040</name>
</gene>
<sequence>MSPENSFRESAEFFTERARRISSKVTALSRRDDLSDEEEQELYKTIALATVYGQLGISYGLLAALERSEIKDDS</sequence>
<dbReference type="EMBL" id="LAZR01025247">
    <property type="protein sequence ID" value="KKL72523.1"/>
    <property type="molecule type" value="Genomic_DNA"/>
</dbReference>
<evidence type="ECO:0000313" key="1">
    <source>
        <dbReference type="EMBL" id="KKL72523.1"/>
    </source>
</evidence>
<organism evidence="1">
    <name type="scientific">marine sediment metagenome</name>
    <dbReference type="NCBI Taxonomy" id="412755"/>
    <lineage>
        <taxon>unclassified sequences</taxon>
        <taxon>metagenomes</taxon>
        <taxon>ecological metagenomes</taxon>
    </lineage>
</organism>
<accession>A0A0F9EEK7</accession>
<proteinExistence type="predicted"/>
<comment type="caution">
    <text evidence="1">The sequence shown here is derived from an EMBL/GenBank/DDBJ whole genome shotgun (WGS) entry which is preliminary data.</text>
</comment>